<dbReference type="VEuPathDB" id="FungiDB:BTJ68_15137"/>
<proteinExistence type="predicted"/>
<name>A0A3M7G4C6_HORWE</name>
<reference evidence="2 3" key="1">
    <citation type="journal article" date="2018" name="BMC Genomics">
        <title>Genomic evidence for intraspecific hybridization in a clonal and extremely halotolerant yeast.</title>
        <authorList>
            <person name="Gostincar C."/>
            <person name="Stajich J.E."/>
            <person name="Zupancic J."/>
            <person name="Zalar P."/>
            <person name="Gunde-Cimerman N."/>
        </authorList>
    </citation>
    <scope>NUCLEOTIDE SEQUENCE [LARGE SCALE GENOMIC DNA]</scope>
    <source>
        <strain evidence="2 3">EXF-171</strain>
    </source>
</reference>
<dbReference type="Proteomes" id="UP000281468">
    <property type="component" value="Unassembled WGS sequence"/>
</dbReference>
<feature type="compositionally biased region" description="Polar residues" evidence="1">
    <location>
        <begin position="102"/>
        <end position="123"/>
    </location>
</feature>
<organism evidence="2 3">
    <name type="scientific">Hortaea werneckii</name>
    <name type="common">Black yeast</name>
    <name type="synonym">Cladosporium werneckii</name>
    <dbReference type="NCBI Taxonomy" id="91943"/>
    <lineage>
        <taxon>Eukaryota</taxon>
        <taxon>Fungi</taxon>
        <taxon>Dikarya</taxon>
        <taxon>Ascomycota</taxon>
        <taxon>Pezizomycotina</taxon>
        <taxon>Dothideomycetes</taxon>
        <taxon>Dothideomycetidae</taxon>
        <taxon>Mycosphaerellales</taxon>
        <taxon>Teratosphaeriaceae</taxon>
        <taxon>Hortaea</taxon>
    </lineage>
</organism>
<dbReference type="EMBL" id="QWIQ01000298">
    <property type="protein sequence ID" value="RMY95980.1"/>
    <property type="molecule type" value="Genomic_DNA"/>
</dbReference>
<evidence type="ECO:0000256" key="1">
    <source>
        <dbReference type="SAM" id="MobiDB-lite"/>
    </source>
</evidence>
<sequence length="305" mass="34655">MSAKACAPDDVFDKYCAELSVPRLITTWSIEMSKQQLVETLSNRGYRFDLNQFSAYQLLQLLRESDVLYHQVKKDGNESEGESNTAAKVMNEKSKRSEQNVHRSGSGTSKTQVHPENNISSPLHSFEDQPVSRRRERVETFQDGPGRQAVAESSRTTRSGPKNWEEGQKEAKGGDGKSEPAEGERSESDMQRTGKRKMTEKEIDPEFRQRVDTLQSRLLGVAIKSGTHLDTTIKVRRLEGRYFGVRGLMTDAFEDIKKHTTDKWEKMELKRNLGIKLVPEAVDKMQEAKAEISKIEVLLAQLLEH</sequence>
<evidence type="ECO:0000313" key="3">
    <source>
        <dbReference type="Proteomes" id="UP000281468"/>
    </source>
</evidence>
<feature type="compositionally biased region" description="Basic and acidic residues" evidence="1">
    <location>
        <begin position="90"/>
        <end position="101"/>
    </location>
</feature>
<feature type="compositionally biased region" description="Polar residues" evidence="1">
    <location>
        <begin position="151"/>
        <end position="160"/>
    </location>
</feature>
<gene>
    <name evidence="2" type="ORF">D0862_08656</name>
</gene>
<evidence type="ECO:0000313" key="2">
    <source>
        <dbReference type="EMBL" id="RMY95980.1"/>
    </source>
</evidence>
<feature type="compositionally biased region" description="Basic and acidic residues" evidence="1">
    <location>
        <begin position="163"/>
        <end position="203"/>
    </location>
</feature>
<protein>
    <submittedName>
        <fullName evidence="2">Uncharacterized protein</fullName>
    </submittedName>
</protein>
<feature type="region of interest" description="Disordered" evidence="1">
    <location>
        <begin position="73"/>
        <end position="203"/>
    </location>
</feature>
<comment type="caution">
    <text evidence="2">The sequence shown here is derived from an EMBL/GenBank/DDBJ whole genome shotgun (WGS) entry which is preliminary data.</text>
</comment>
<accession>A0A3M7G4C6</accession>
<dbReference type="AlphaFoldDB" id="A0A3M7G4C6"/>
<feature type="compositionally biased region" description="Basic and acidic residues" evidence="1">
    <location>
        <begin position="125"/>
        <end position="140"/>
    </location>
</feature>